<comment type="caution">
    <text evidence="1">The sequence shown here is derived from an EMBL/GenBank/DDBJ whole genome shotgun (WGS) entry which is preliminary data.</text>
</comment>
<gene>
    <name evidence="1" type="ORF">HUJ06_000555</name>
</gene>
<dbReference type="AlphaFoldDB" id="A0A822ZFY8"/>
<reference evidence="1 2" key="1">
    <citation type="journal article" date="2020" name="Mol. Biol. Evol.">
        <title>Distinct Expression and Methylation Patterns for Genes with Different Fates following a Single Whole-Genome Duplication in Flowering Plants.</title>
        <authorList>
            <person name="Shi T."/>
            <person name="Rahmani R.S."/>
            <person name="Gugger P.F."/>
            <person name="Wang M."/>
            <person name="Li H."/>
            <person name="Zhang Y."/>
            <person name="Li Z."/>
            <person name="Wang Q."/>
            <person name="Van de Peer Y."/>
            <person name="Marchal K."/>
            <person name="Chen J."/>
        </authorList>
    </citation>
    <scope>NUCLEOTIDE SEQUENCE [LARGE SCALE GENOMIC DNA]</scope>
    <source>
        <tissue evidence="1">Leaf</tissue>
    </source>
</reference>
<keyword evidence="2" id="KW-1185">Reference proteome</keyword>
<name>A0A822ZFY8_NELNU</name>
<accession>A0A822ZFY8</accession>
<proteinExistence type="predicted"/>
<organism evidence="1 2">
    <name type="scientific">Nelumbo nucifera</name>
    <name type="common">Sacred lotus</name>
    <dbReference type="NCBI Taxonomy" id="4432"/>
    <lineage>
        <taxon>Eukaryota</taxon>
        <taxon>Viridiplantae</taxon>
        <taxon>Streptophyta</taxon>
        <taxon>Embryophyta</taxon>
        <taxon>Tracheophyta</taxon>
        <taxon>Spermatophyta</taxon>
        <taxon>Magnoliopsida</taxon>
        <taxon>Proteales</taxon>
        <taxon>Nelumbonaceae</taxon>
        <taxon>Nelumbo</taxon>
    </lineage>
</organism>
<sequence length="53" mass="5926">MMVSLSAPLVNCYSSEDGSASLSCFRNKNGDALVWLNIIMYNIFIHSFNQPLL</sequence>
<protein>
    <submittedName>
        <fullName evidence="1">Uncharacterized protein</fullName>
    </submittedName>
</protein>
<evidence type="ECO:0000313" key="2">
    <source>
        <dbReference type="Proteomes" id="UP000607653"/>
    </source>
</evidence>
<dbReference type="EMBL" id="DUZY01000006">
    <property type="protein sequence ID" value="DAD42325.1"/>
    <property type="molecule type" value="Genomic_DNA"/>
</dbReference>
<evidence type="ECO:0000313" key="1">
    <source>
        <dbReference type="EMBL" id="DAD42325.1"/>
    </source>
</evidence>
<dbReference type="Proteomes" id="UP000607653">
    <property type="component" value="Unassembled WGS sequence"/>
</dbReference>